<accession>A0A939DP54</accession>
<dbReference type="EMBL" id="JAFKCV010000008">
    <property type="protein sequence ID" value="MBN7826384.1"/>
    <property type="molecule type" value="Genomic_DNA"/>
</dbReference>
<keyword evidence="1" id="KW-0378">Hydrolase</keyword>
<evidence type="ECO:0000313" key="1">
    <source>
        <dbReference type="EMBL" id="MBN7826384.1"/>
    </source>
</evidence>
<sequence length="175" mass="19952">MNNVDRLSGAARLLAGLAWFIPCLYSSAPAAAELMLYQGRTLFANQDTRVSSVLLHYAIQGNEWLDGVLLSYGQFDGVYRRSDNQWYSVGAYWQFWQQGQGYFEFEFAPTYLRHRFMAGHFVGSNWHFTSALSYNYRLESIPLTLALRYQHTSNGGVSHPNPGIDALGISARYRF</sequence>
<dbReference type="Proteomes" id="UP000664654">
    <property type="component" value="Unassembled WGS sequence"/>
</dbReference>
<organism evidence="1 2">
    <name type="scientific">Bowmanella dokdonensis</name>
    <dbReference type="NCBI Taxonomy" id="751969"/>
    <lineage>
        <taxon>Bacteria</taxon>
        <taxon>Pseudomonadati</taxon>
        <taxon>Pseudomonadota</taxon>
        <taxon>Gammaproteobacteria</taxon>
        <taxon>Alteromonadales</taxon>
        <taxon>Alteromonadaceae</taxon>
        <taxon>Bowmanella</taxon>
    </lineage>
</organism>
<name>A0A939DP54_9ALTE</name>
<dbReference type="Gene3D" id="2.40.160.20">
    <property type="match status" value="1"/>
</dbReference>
<evidence type="ECO:0000313" key="2">
    <source>
        <dbReference type="Proteomes" id="UP000664654"/>
    </source>
</evidence>
<comment type="caution">
    <text evidence="1">The sequence shown here is derived from an EMBL/GenBank/DDBJ whole genome shotgun (WGS) entry which is preliminary data.</text>
</comment>
<keyword evidence="2" id="KW-1185">Reference proteome</keyword>
<dbReference type="Pfam" id="PF09411">
    <property type="entry name" value="PagL"/>
    <property type="match status" value="1"/>
</dbReference>
<reference evidence="1" key="1">
    <citation type="submission" date="2021-03" db="EMBL/GenBank/DDBJ databases">
        <title>novel species isolated from a fishpond in China.</title>
        <authorList>
            <person name="Lu H."/>
            <person name="Cai Z."/>
        </authorList>
    </citation>
    <scope>NUCLEOTIDE SEQUENCE</scope>
    <source>
        <strain evidence="1">JCM 30855</strain>
    </source>
</reference>
<dbReference type="AlphaFoldDB" id="A0A939DP54"/>
<dbReference type="InterPro" id="IPR018550">
    <property type="entry name" value="Lipid-A_deacylase-rel"/>
</dbReference>
<protein>
    <submittedName>
        <fullName evidence="1">Acyloxyacyl hydrolase</fullName>
    </submittedName>
</protein>
<proteinExistence type="predicted"/>
<gene>
    <name evidence="1" type="ORF">J0A66_14210</name>
</gene>
<dbReference type="GO" id="GO:0016787">
    <property type="term" value="F:hydrolase activity"/>
    <property type="evidence" value="ECO:0007669"/>
    <property type="project" value="UniProtKB-KW"/>
</dbReference>
<dbReference type="RefSeq" id="WP_206574499.1">
    <property type="nucleotide sequence ID" value="NZ_JAFKCV010000008.1"/>
</dbReference>